<proteinExistence type="predicted"/>
<feature type="compositionally biased region" description="Basic and acidic residues" evidence="1">
    <location>
        <begin position="719"/>
        <end position="729"/>
    </location>
</feature>
<dbReference type="GeneID" id="15806594"/>
<evidence type="ECO:0000256" key="1">
    <source>
        <dbReference type="SAM" id="MobiDB-lite"/>
    </source>
</evidence>
<gene>
    <name evidence="2" type="ORF">BEWA_037070</name>
</gene>
<organism evidence="2 3">
    <name type="scientific">Theileria equi strain WA</name>
    <dbReference type="NCBI Taxonomy" id="1537102"/>
    <lineage>
        <taxon>Eukaryota</taxon>
        <taxon>Sar</taxon>
        <taxon>Alveolata</taxon>
        <taxon>Apicomplexa</taxon>
        <taxon>Aconoidasida</taxon>
        <taxon>Piroplasmida</taxon>
        <taxon>Theileriidae</taxon>
        <taxon>Theileria</taxon>
    </lineage>
</organism>
<evidence type="ECO:0000313" key="3">
    <source>
        <dbReference type="Proteomes" id="UP000031512"/>
    </source>
</evidence>
<dbReference type="VEuPathDB" id="PiroplasmaDB:BEWA_037070"/>
<comment type="caution">
    <text evidence="2">The sequence shown here is derived from an EMBL/GenBank/DDBJ whole genome shotgun (WGS) entry which is preliminary data.</text>
</comment>
<feature type="compositionally biased region" description="Basic and acidic residues" evidence="1">
    <location>
        <begin position="540"/>
        <end position="571"/>
    </location>
</feature>
<sequence length="740" mass="82963">MPTTIYIHKKCPKGENSGHGTEECPKHHRHYNVSLTNVYNPPEDPKYRVCRRKRNGINIHSLRYGESDLIDADGSKLIGNRRINELSVYYSATYDSDDEEIERPLALRFREYETNTYHWYENKGDPSNTIWNAIPGEEPLYGDGKPTPAFKGRLDHLTCQLHNLYSVDIFKGSNYRCPVCHSEDTKVTVYRESFANGYTKYKHEYKTKPDSVKYNNAILKYRDPEDDNGESTNEYKLIPLSEHIHNLFVYYWDQDREHKRPLLMEVGVFGTMPVSLGNDGKPYNREWTTIGDHEPGEPVSADTLHEQKCRLFRPVDINISEKGPYANKYCEERSSKRGGCPQTIEVTNYPISSLKNYTAKKHTYGGEGDNKNFTVTDFKGGPKVPFPIFDVTEVVVFLTECNQPLLVYVKSSDDGKTHKWYSRAKKDNGANRWEENTELKGRDPHEVSKDDTLKTALEGIKSGLELGCSDEQKQKLNKAKAQPPPVAKVRATAKECTIEKLLEKAVGDIVSLLDDSAALGTFGLGAALAFSDALLTSKGSKDIGEKEPETPPFAEKLRSQAESSEERESENGSRGIGGHASREAKSTTRGDSYPGPLSPPPPIPPTPSVTYSETYIEEHGNTIKHNMYGNFVEEYYNTVEPNLHGYSPAFEIDETDPPVTTVEINEKAEVIVPIDVSYPPKTVSTPPGLEDPFAGHAPKGYSIPPDHQEHADSTSTGDIEQRKTPKEAGGEQDGEPQSQV</sequence>
<feature type="region of interest" description="Disordered" evidence="1">
    <location>
        <begin position="540"/>
        <end position="610"/>
    </location>
</feature>
<reference evidence="2 3" key="1">
    <citation type="journal article" date="2012" name="BMC Genomics">
        <title>Comparative genomic analysis and phylogenetic position of Theileria equi.</title>
        <authorList>
            <person name="Kappmeyer L.S."/>
            <person name="Thiagarajan M."/>
            <person name="Herndon D.R."/>
            <person name="Ramsay J.D."/>
            <person name="Caler E."/>
            <person name="Djikeng A."/>
            <person name="Gillespie J.J."/>
            <person name="Lau A.O."/>
            <person name="Roalson E.H."/>
            <person name="Silva J.C."/>
            <person name="Silva M.G."/>
            <person name="Suarez C.E."/>
            <person name="Ueti M.W."/>
            <person name="Nene V.M."/>
            <person name="Mealey R.H."/>
            <person name="Knowles D.P."/>
            <person name="Brayton K.A."/>
        </authorList>
    </citation>
    <scope>NUCLEOTIDE SEQUENCE [LARGE SCALE GENOMIC DNA]</scope>
    <source>
        <strain evidence="2 3">WA</strain>
    </source>
</reference>
<keyword evidence="3" id="KW-1185">Reference proteome</keyword>
<feature type="compositionally biased region" description="Pro residues" evidence="1">
    <location>
        <begin position="596"/>
        <end position="607"/>
    </location>
</feature>
<feature type="region of interest" description="Disordered" evidence="1">
    <location>
        <begin position="679"/>
        <end position="740"/>
    </location>
</feature>
<dbReference type="KEGG" id="beq:BEWA_037070"/>
<evidence type="ECO:0000313" key="2">
    <source>
        <dbReference type="EMBL" id="EKX73671.1"/>
    </source>
</evidence>
<dbReference type="EMBL" id="ACOU01000002">
    <property type="protein sequence ID" value="EKX73671.1"/>
    <property type="molecule type" value="Genomic_DNA"/>
</dbReference>
<accession>L1LE98</accession>
<protein>
    <submittedName>
        <fullName evidence="2">Uncharacterized protein</fullName>
    </submittedName>
</protein>
<dbReference type="eggNOG" id="KOG1366">
    <property type="taxonomic scope" value="Eukaryota"/>
</dbReference>
<dbReference type="Proteomes" id="UP000031512">
    <property type="component" value="Unassembled WGS sequence"/>
</dbReference>
<dbReference type="AlphaFoldDB" id="L1LE98"/>
<dbReference type="RefSeq" id="XP_004833123.1">
    <property type="nucleotide sequence ID" value="XM_004833066.1"/>
</dbReference>
<name>L1LE98_THEEQ</name>